<organism evidence="1">
    <name type="scientific">uncultured Caudovirales phage</name>
    <dbReference type="NCBI Taxonomy" id="2100421"/>
    <lineage>
        <taxon>Viruses</taxon>
        <taxon>Duplodnaviria</taxon>
        <taxon>Heunggongvirae</taxon>
        <taxon>Uroviricota</taxon>
        <taxon>Caudoviricetes</taxon>
        <taxon>Peduoviridae</taxon>
        <taxon>Maltschvirus</taxon>
        <taxon>Maltschvirus maltsch</taxon>
    </lineage>
</organism>
<evidence type="ECO:0000313" key="2">
    <source>
        <dbReference type="EMBL" id="CAB5209237.1"/>
    </source>
</evidence>
<gene>
    <name evidence="2" type="ORF">UFOVP181_376</name>
    <name evidence="1" type="ORF">UFOVP57_263</name>
</gene>
<proteinExistence type="predicted"/>
<dbReference type="Pfam" id="PF20043">
    <property type="entry name" value="DUF6445"/>
    <property type="match status" value="1"/>
</dbReference>
<dbReference type="InterPro" id="IPR045617">
    <property type="entry name" value="DUF6445"/>
</dbReference>
<evidence type="ECO:0000313" key="1">
    <source>
        <dbReference type="EMBL" id="CAB4125862.1"/>
    </source>
</evidence>
<dbReference type="EMBL" id="LR796187">
    <property type="protein sequence ID" value="CAB4125862.1"/>
    <property type="molecule type" value="Genomic_DNA"/>
</dbReference>
<name>A0A6J5KWX7_9CAUD</name>
<sequence length="235" mass="27406">MNNLFLNKFINTKNLSSSEFIQSSDLKNKFIYPYLPTIVVDNFYEDPILWREFALGQEFFKGNRGNWPGLRTELLHNLNYDLFQITLKKILFVLKDYGITKVSELQTGFQLIDDSYGRGWVHDDDPTFQYAGVIYLSKDAPIGTGTTIYEDSVDFNGDQYNKMFETDVNNASPEEREIYAKYRAEQVASFKKSIVVENVFNRLVLFDSRCWHSADNFFGTTKDDTRLTQVFFIKT</sequence>
<dbReference type="EMBL" id="LR798231">
    <property type="protein sequence ID" value="CAB5209237.1"/>
    <property type="molecule type" value="Genomic_DNA"/>
</dbReference>
<protein>
    <submittedName>
        <fullName evidence="1">Uncharacterized protein</fullName>
    </submittedName>
</protein>
<accession>A0A6J5KWX7</accession>
<reference evidence="1" key="1">
    <citation type="submission" date="2020-04" db="EMBL/GenBank/DDBJ databases">
        <authorList>
            <person name="Chiriac C."/>
            <person name="Salcher M."/>
            <person name="Ghai R."/>
            <person name="Kavagutti S V."/>
        </authorList>
    </citation>
    <scope>NUCLEOTIDE SEQUENCE</scope>
</reference>